<organism evidence="2 3">
    <name type="scientific">Bifidobacterium breve</name>
    <dbReference type="NCBI Taxonomy" id="1685"/>
    <lineage>
        <taxon>Bacteria</taxon>
        <taxon>Bacillati</taxon>
        <taxon>Actinomycetota</taxon>
        <taxon>Actinomycetes</taxon>
        <taxon>Bifidobacteriales</taxon>
        <taxon>Bifidobacteriaceae</taxon>
        <taxon>Bifidobacterium</taxon>
    </lineage>
</organism>
<evidence type="ECO:0000313" key="3">
    <source>
        <dbReference type="Proteomes" id="UP000232491"/>
    </source>
</evidence>
<name>A0A0M4MCH6_BIFBR</name>
<gene>
    <name evidence="2" type="ORF">BB215W447A_0030</name>
</gene>
<evidence type="ECO:0000256" key="1">
    <source>
        <dbReference type="SAM" id="MobiDB-lite"/>
    </source>
</evidence>
<protein>
    <submittedName>
        <fullName evidence="2">Alpha-1 4-glucosidase</fullName>
    </submittedName>
</protein>
<dbReference type="Proteomes" id="UP000232491">
    <property type="component" value="Chromosome"/>
</dbReference>
<dbReference type="EMBL" id="CP021558">
    <property type="protein sequence ID" value="AUE02072.1"/>
    <property type="molecule type" value="Genomic_DNA"/>
</dbReference>
<sequence>MPERQHLYASTDELGQVFNFEFAEANWDVDAMRAAILVGLRSAEKAHDSTTTWVMSNHDVPRHVSRYGLPRVPASSHHQLAKDWLLRDGTSYFEDRELGTKRARGDSDGAQPARFGVHLPRRGARLA</sequence>
<reference evidence="2 3" key="1">
    <citation type="submission" date="2017-05" db="EMBL/GenBank/DDBJ databases">
        <title>Comparative genomics and methylome analysis of the gut commensal Bifidobacterium breve.</title>
        <authorList>
            <person name="Bottacini F."/>
            <person name="Morrissey R."/>
            <person name="Roberts R.J."/>
            <person name="James K."/>
            <person name="van Breen J."/>
            <person name="Egan M."/>
            <person name="Lambert J."/>
            <person name="van Limpt K."/>
            <person name="Stanton C."/>
            <person name="Knol J."/>
            <person name="O' Connell Motherway M."/>
            <person name="van Sinderen D."/>
        </authorList>
    </citation>
    <scope>NUCLEOTIDE SEQUENCE [LARGE SCALE GENOMIC DNA]</scope>
    <source>
        <strain evidence="2 3">215W447a</strain>
    </source>
</reference>
<feature type="region of interest" description="Disordered" evidence="1">
    <location>
        <begin position="100"/>
        <end position="127"/>
    </location>
</feature>
<accession>A0A0M4MCH6</accession>
<evidence type="ECO:0000313" key="2">
    <source>
        <dbReference type="EMBL" id="AUE02072.1"/>
    </source>
</evidence>
<proteinExistence type="predicted"/>
<dbReference type="AlphaFoldDB" id="A0A0M4MCH6"/>
<dbReference type="Gene3D" id="3.20.20.80">
    <property type="entry name" value="Glycosidases"/>
    <property type="match status" value="1"/>
</dbReference>